<comment type="similarity">
    <text evidence="3">Belongs to the BBS4 family.</text>
</comment>
<dbReference type="GO" id="GO:0061512">
    <property type="term" value="P:protein localization to cilium"/>
    <property type="evidence" value="ECO:0007669"/>
    <property type="project" value="TreeGrafter"/>
</dbReference>
<dbReference type="AlphaFoldDB" id="A0A1I7UHB7"/>
<dbReference type="Pfam" id="PF13181">
    <property type="entry name" value="TPR_8"/>
    <property type="match status" value="2"/>
</dbReference>
<dbReference type="InterPro" id="IPR011990">
    <property type="entry name" value="TPR-like_helical_dom_sf"/>
</dbReference>
<organism evidence="6 7">
    <name type="scientific">Caenorhabditis tropicalis</name>
    <dbReference type="NCBI Taxonomy" id="1561998"/>
    <lineage>
        <taxon>Eukaryota</taxon>
        <taxon>Metazoa</taxon>
        <taxon>Ecdysozoa</taxon>
        <taxon>Nematoda</taxon>
        <taxon>Chromadorea</taxon>
        <taxon>Rhabditida</taxon>
        <taxon>Rhabditina</taxon>
        <taxon>Rhabditomorpha</taxon>
        <taxon>Rhabditoidea</taxon>
        <taxon>Rhabditidae</taxon>
        <taxon>Peloderinae</taxon>
        <taxon>Caenorhabditis</taxon>
    </lineage>
</organism>
<dbReference type="CDD" id="cd00037">
    <property type="entry name" value="CLECT"/>
    <property type="match status" value="1"/>
</dbReference>
<feature type="region of interest" description="Disordered" evidence="5">
    <location>
        <begin position="1"/>
        <end position="41"/>
    </location>
</feature>
<dbReference type="GO" id="GO:0036064">
    <property type="term" value="C:ciliary basal body"/>
    <property type="evidence" value="ECO:0007669"/>
    <property type="project" value="TreeGrafter"/>
</dbReference>
<dbReference type="STRING" id="1561998.A0A1I7UHB7"/>
<feature type="repeat" description="TPR" evidence="4">
    <location>
        <begin position="199"/>
        <end position="232"/>
    </location>
</feature>
<dbReference type="GO" id="GO:0060271">
    <property type="term" value="P:cilium assembly"/>
    <property type="evidence" value="ECO:0007669"/>
    <property type="project" value="TreeGrafter"/>
</dbReference>
<name>A0A1I7UHB7_9PELO</name>
<proteinExistence type="inferred from homology"/>
<dbReference type="SUPFAM" id="SSF56436">
    <property type="entry name" value="C-type lectin-like"/>
    <property type="match status" value="1"/>
</dbReference>
<dbReference type="eggNOG" id="KOG1075">
    <property type="taxonomic scope" value="Eukaryota"/>
</dbReference>
<sequence length="511" mass="57305">MEESNQDEIIGVDGIPNEDDPQPEPVQPENGEPTGEAAASERKSVKRVELIDCNAQNTLIFHYFSKGDYIECKSLIREVQEKYKEKNEAAHHVRGLIARNEGDLEEAMECFQKAYEYSGRNKKYYYEIGRCNFLLGRHQLAVEQLKKASEVMKNNPKVWYWLARAIYHFPVDKMENGKMFNPVESARTVLMKDDIARDATLTCFLGRLCEELDDKQGAIKAYQSALKLQPDNTEVMNLLGLIYLRMGKVQDGFMQLGNCLAYDPANSQAILTIGSIMQNHSDHDVALNKYRVAADVCDYNGCLWNNIGIGLLARNKAAASHSALKKAAFINPLNYKISYNLGVLHDIMNLHCSALHYIKLCTELQPQNSKAVGAMAVILSHMNDNKNAKLAYKKSIELKPFPSIVLNYAIFEYRMKDYAASSNAVKLYKELHAAGVKCSAPILVLTQNHSDPYECKIGSVNPLATTSLNACFKLYDTPKSYQAARRHCVSLGGQLADKINKDDSSLYSGII</sequence>
<dbReference type="PANTHER" id="PTHR44186:SF1">
    <property type="entry name" value="BARDET-BIEDL SYNDROME 4 PROTEIN"/>
    <property type="match status" value="1"/>
</dbReference>
<dbReference type="PANTHER" id="PTHR44186">
    <property type="match status" value="1"/>
</dbReference>
<evidence type="ECO:0000313" key="7">
    <source>
        <dbReference type="WBParaSite" id="Csp11.Scaffold629.g9328.t1"/>
    </source>
</evidence>
<dbReference type="PROSITE" id="PS50005">
    <property type="entry name" value="TPR"/>
    <property type="match status" value="2"/>
</dbReference>
<evidence type="ECO:0000256" key="2">
    <source>
        <dbReference type="ARBA" id="ARBA00022803"/>
    </source>
</evidence>
<evidence type="ECO:0000256" key="3">
    <source>
        <dbReference type="ARBA" id="ARBA00023778"/>
    </source>
</evidence>
<dbReference type="SUPFAM" id="SSF48452">
    <property type="entry name" value="TPR-like"/>
    <property type="match status" value="2"/>
</dbReference>
<reference evidence="7" key="1">
    <citation type="submission" date="2016-11" db="UniProtKB">
        <authorList>
            <consortium name="WormBaseParasite"/>
        </authorList>
    </citation>
    <scope>IDENTIFICATION</scope>
</reference>
<keyword evidence="1" id="KW-0677">Repeat</keyword>
<evidence type="ECO:0000313" key="6">
    <source>
        <dbReference type="Proteomes" id="UP000095282"/>
    </source>
</evidence>
<dbReference type="Gene3D" id="1.25.40.10">
    <property type="entry name" value="Tetratricopeptide repeat domain"/>
    <property type="match status" value="3"/>
</dbReference>
<keyword evidence="6" id="KW-1185">Reference proteome</keyword>
<dbReference type="SMART" id="SM00028">
    <property type="entry name" value="TPR"/>
    <property type="match status" value="6"/>
</dbReference>
<dbReference type="InterPro" id="IPR019734">
    <property type="entry name" value="TPR_rpt"/>
</dbReference>
<dbReference type="Pfam" id="PF07719">
    <property type="entry name" value="TPR_2"/>
    <property type="match status" value="1"/>
</dbReference>
<protein>
    <submittedName>
        <fullName evidence="7">TPR_REGION domain-containing protein</fullName>
    </submittedName>
</protein>
<keyword evidence="2 4" id="KW-0802">TPR repeat</keyword>
<evidence type="ECO:0000256" key="5">
    <source>
        <dbReference type="SAM" id="MobiDB-lite"/>
    </source>
</evidence>
<evidence type="ECO:0000256" key="1">
    <source>
        <dbReference type="ARBA" id="ARBA00022737"/>
    </source>
</evidence>
<feature type="repeat" description="TPR" evidence="4">
    <location>
        <begin position="88"/>
        <end position="121"/>
    </location>
</feature>
<evidence type="ECO:0000256" key="4">
    <source>
        <dbReference type="PROSITE-ProRule" id="PRU00339"/>
    </source>
</evidence>
<dbReference type="Pfam" id="PF13414">
    <property type="entry name" value="TPR_11"/>
    <property type="match status" value="1"/>
</dbReference>
<dbReference type="InterPro" id="IPR016187">
    <property type="entry name" value="CTDL_fold"/>
</dbReference>
<dbReference type="Proteomes" id="UP000095282">
    <property type="component" value="Unplaced"/>
</dbReference>
<dbReference type="InterPro" id="IPR013105">
    <property type="entry name" value="TPR_2"/>
</dbReference>
<accession>A0A1I7UHB7</accession>
<dbReference type="eggNOG" id="KOG1124">
    <property type="taxonomic scope" value="Eukaryota"/>
</dbReference>
<dbReference type="WBParaSite" id="Csp11.Scaffold629.g9328.t1">
    <property type="protein sequence ID" value="Csp11.Scaffold629.g9328.t1"/>
    <property type="gene ID" value="Csp11.Scaffold629.g9328"/>
</dbReference>